<proteinExistence type="predicted"/>
<feature type="non-terminal residue" evidence="2">
    <location>
        <position position="1"/>
    </location>
</feature>
<protein>
    <submittedName>
        <fullName evidence="2">Uncharacterized protein</fullName>
    </submittedName>
</protein>
<comment type="caution">
    <text evidence="2">The sequence shown here is derived from an EMBL/GenBank/DDBJ whole genome shotgun (WGS) entry which is preliminary data.</text>
</comment>
<feature type="transmembrane region" description="Helical" evidence="1">
    <location>
        <begin position="29"/>
        <end position="50"/>
    </location>
</feature>
<keyword evidence="1" id="KW-1133">Transmembrane helix</keyword>
<dbReference type="Proteomes" id="UP000233469">
    <property type="component" value="Unassembled WGS sequence"/>
</dbReference>
<accession>A0A2N1M106</accession>
<keyword evidence="1" id="KW-0812">Transmembrane</keyword>
<sequence length="69" mass="8618">FYFSNFDVLPLKKNFFNFPNFVIPLFKKIFFLIYSLFPFLLFIFIPFSLFHRPADFFFVRRFSFLFSFL</sequence>
<organism evidence="2 3">
    <name type="scientific">Rhizophagus irregularis</name>
    <dbReference type="NCBI Taxonomy" id="588596"/>
    <lineage>
        <taxon>Eukaryota</taxon>
        <taxon>Fungi</taxon>
        <taxon>Fungi incertae sedis</taxon>
        <taxon>Mucoromycota</taxon>
        <taxon>Glomeromycotina</taxon>
        <taxon>Glomeromycetes</taxon>
        <taxon>Glomerales</taxon>
        <taxon>Glomeraceae</taxon>
        <taxon>Rhizophagus</taxon>
    </lineage>
</organism>
<dbReference type="AlphaFoldDB" id="A0A2N1M106"/>
<keyword evidence="1" id="KW-0472">Membrane</keyword>
<evidence type="ECO:0000256" key="1">
    <source>
        <dbReference type="SAM" id="Phobius"/>
    </source>
</evidence>
<reference evidence="2 3" key="1">
    <citation type="submission" date="2016-04" db="EMBL/GenBank/DDBJ databases">
        <title>Genome analyses suggest a sexual origin of heterokaryosis in a supposedly ancient asexual fungus.</title>
        <authorList>
            <person name="Ropars J."/>
            <person name="Sedzielewska K."/>
            <person name="Noel J."/>
            <person name="Charron P."/>
            <person name="Farinelli L."/>
            <person name="Marton T."/>
            <person name="Kruger M."/>
            <person name="Pelin A."/>
            <person name="Brachmann A."/>
            <person name="Corradi N."/>
        </authorList>
    </citation>
    <scope>NUCLEOTIDE SEQUENCE [LARGE SCALE GENOMIC DNA]</scope>
    <source>
        <strain evidence="2 3">C2</strain>
    </source>
</reference>
<name>A0A2N1M106_9GLOM</name>
<reference evidence="2 3" key="2">
    <citation type="submission" date="2017-10" db="EMBL/GenBank/DDBJ databases">
        <title>Extensive intraspecific genome diversity in a model arbuscular mycorrhizal fungus.</title>
        <authorList>
            <person name="Chen E.C.H."/>
            <person name="Morin E."/>
            <person name="Baudet D."/>
            <person name="Noel J."/>
            <person name="Ndikumana S."/>
            <person name="Charron P."/>
            <person name="St-Onge C."/>
            <person name="Giorgi J."/>
            <person name="Grigoriev I.V."/>
            <person name="Roux C."/>
            <person name="Martin F.M."/>
            <person name="Corradi N."/>
        </authorList>
    </citation>
    <scope>NUCLEOTIDE SEQUENCE [LARGE SCALE GENOMIC DNA]</scope>
    <source>
        <strain evidence="2 3">C2</strain>
    </source>
</reference>
<evidence type="ECO:0000313" key="2">
    <source>
        <dbReference type="EMBL" id="PKK55308.1"/>
    </source>
</evidence>
<gene>
    <name evidence="2" type="ORF">RhiirC2_859080</name>
</gene>
<evidence type="ECO:0000313" key="3">
    <source>
        <dbReference type="Proteomes" id="UP000233469"/>
    </source>
</evidence>
<dbReference type="EMBL" id="LLXL01007944">
    <property type="protein sequence ID" value="PKK55308.1"/>
    <property type="molecule type" value="Genomic_DNA"/>
</dbReference>